<dbReference type="SUPFAM" id="SSF49879">
    <property type="entry name" value="SMAD/FHA domain"/>
    <property type="match status" value="1"/>
</dbReference>
<gene>
    <name evidence="2" type="ORF">F6J89_26285</name>
</gene>
<dbReference type="InterPro" id="IPR000253">
    <property type="entry name" value="FHA_dom"/>
</dbReference>
<dbReference type="EMBL" id="JAAHFQ010000703">
    <property type="protein sequence ID" value="NER31031.1"/>
    <property type="molecule type" value="Genomic_DNA"/>
</dbReference>
<accession>A0A6B3NNB2</accession>
<name>A0A6B3NNB2_9CYAN</name>
<evidence type="ECO:0000259" key="1">
    <source>
        <dbReference type="PROSITE" id="PS50006"/>
    </source>
</evidence>
<dbReference type="Pfam" id="PF00498">
    <property type="entry name" value="FHA"/>
    <property type="match status" value="1"/>
</dbReference>
<proteinExistence type="predicted"/>
<dbReference type="SMART" id="SM00240">
    <property type="entry name" value="FHA"/>
    <property type="match status" value="1"/>
</dbReference>
<reference evidence="2" key="1">
    <citation type="submission" date="2019-11" db="EMBL/GenBank/DDBJ databases">
        <title>Genomic insights into an expanded diversity of filamentous marine cyanobacteria reveals the extraordinary biosynthetic potential of Moorea and Okeania.</title>
        <authorList>
            <person name="Ferreira Leao T."/>
            <person name="Wang M."/>
            <person name="Moss N."/>
            <person name="Da Silva R."/>
            <person name="Sanders J."/>
            <person name="Nurk S."/>
            <person name="Gurevich A."/>
            <person name="Humphrey G."/>
            <person name="Reher R."/>
            <person name="Zhu Q."/>
            <person name="Belda-Ferre P."/>
            <person name="Glukhov E."/>
            <person name="Rex R."/>
            <person name="Dorrestein P.C."/>
            <person name="Knight R."/>
            <person name="Pevzner P."/>
            <person name="Gerwick W.H."/>
            <person name="Gerwick L."/>
        </authorList>
    </citation>
    <scope>NUCLEOTIDE SEQUENCE</scope>
    <source>
        <strain evidence="2">SIO1C4</strain>
    </source>
</reference>
<organism evidence="2">
    <name type="scientific">Symploca sp. SIO1C4</name>
    <dbReference type="NCBI Taxonomy" id="2607765"/>
    <lineage>
        <taxon>Bacteria</taxon>
        <taxon>Bacillati</taxon>
        <taxon>Cyanobacteriota</taxon>
        <taxon>Cyanophyceae</taxon>
        <taxon>Coleofasciculales</taxon>
        <taxon>Coleofasciculaceae</taxon>
        <taxon>Symploca</taxon>
    </lineage>
</organism>
<dbReference type="InterPro" id="IPR008984">
    <property type="entry name" value="SMAD_FHA_dom_sf"/>
</dbReference>
<evidence type="ECO:0000313" key="2">
    <source>
        <dbReference type="EMBL" id="NER31031.1"/>
    </source>
</evidence>
<feature type="domain" description="FHA" evidence="1">
    <location>
        <begin position="23"/>
        <end position="79"/>
    </location>
</feature>
<sequence length="119" mass="13305">MQAYLIIEFNGQTETYKLSEKFTTIGRYQSSSICLPCETISRRHAYIHFNDEGIHIIFDGCPHTGRLSKNGIWVNNSKVDPDQGEILNSGDTILLSREASIRYVTMTIGGFIDEDGTAA</sequence>
<dbReference type="AlphaFoldDB" id="A0A6B3NNB2"/>
<dbReference type="Gene3D" id="2.60.200.20">
    <property type="match status" value="1"/>
</dbReference>
<comment type="caution">
    <text evidence="2">The sequence shown here is derived from an EMBL/GenBank/DDBJ whole genome shotgun (WGS) entry which is preliminary data.</text>
</comment>
<dbReference type="PROSITE" id="PS50006">
    <property type="entry name" value="FHA_DOMAIN"/>
    <property type="match status" value="1"/>
</dbReference>
<protein>
    <submittedName>
        <fullName evidence="2">FHA domain-containing protein</fullName>
    </submittedName>
</protein>